<dbReference type="InterPro" id="IPR001584">
    <property type="entry name" value="Integrase_cat-core"/>
</dbReference>
<sequence>MRNYVTAAPGELRDRRQLHRLGIRQINSTPNHPTTCGKVERFQQTLKKWLTHQPKASTIDELQTQLDAFTDEYNHRRPHRSLPHKATPAVIYTSRPKATPATRIDTHNRVRTDRVDQAGAITLRVNGRLHHIGIGRHRYRTRVLVLAQDHHITVINAATGEVLRDFILDPTRDYQPTGAPKGPKRKKPRT</sequence>
<dbReference type="Pfam" id="PF13683">
    <property type="entry name" value="rve_3"/>
    <property type="match status" value="1"/>
</dbReference>
<dbReference type="InterPro" id="IPR036397">
    <property type="entry name" value="RNaseH_sf"/>
</dbReference>
<evidence type="ECO:0000259" key="2">
    <source>
        <dbReference type="PROSITE" id="PS50994"/>
    </source>
</evidence>
<dbReference type="GO" id="GO:0003676">
    <property type="term" value="F:nucleic acid binding"/>
    <property type="evidence" value="ECO:0007669"/>
    <property type="project" value="InterPro"/>
</dbReference>
<dbReference type="AlphaFoldDB" id="A0A1X1WA51"/>
<evidence type="ECO:0000313" key="4">
    <source>
        <dbReference type="Proteomes" id="UP000193622"/>
    </source>
</evidence>
<dbReference type="GO" id="GO:0015074">
    <property type="term" value="P:DNA integration"/>
    <property type="evidence" value="ECO:0007669"/>
    <property type="project" value="InterPro"/>
</dbReference>
<feature type="domain" description="Integrase catalytic" evidence="2">
    <location>
        <begin position="1"/>
        <end position="96"/>
    </location>
</feature>
<dbReference type="Proteomes" id="UP000193622">
    <property type="component" value="Unassembled WGS sequence"/>
</dbReference>
<dbReference type="EMBL" id="LQPC01000052">
    <property type="protein sequence ID" value="ORV83398.1"/>
    <property type="molecule type" value="Genomic_DNA"/>
</dbReference>
<dbReference type="SUPFAM" id="SSF53098">
    <property type="entry name" value="Ribonuclease H-like"/>
    <property type="match status" value="1"/>
</dbReference>
<gene>
    <name evidence="3" type="ORF">AWC12_25890</name>
</gene>
<name>A0A1X1WA51_MYCIR</name>
<feature type="region of interest" description="Disordered" evidence="1">
    <location>
        <begin position="171"/>
        <end position="190"/>
    </location>
</feature>
<reference evidence="3 4" key="1">
    <citation type="submission" date="2016-01" db="EMBL/GenBank/DDBJ databases">
        <title>The new phylogeny of the genus Mycobacterium.</title>
        <authorList>
            <person name="Tarcisio F."/>
            <person name="Conor M."/>
            <person name="Antonella G."/>
            <person name="Elisabetta G."/>
            <person name="Giulia F.S."/>
            <person name="Sara T."/>
            <person name="Anna F."/>
            <person name="Clotilde B."/>
            <person name="Roberto B."/>
            <person name="Veronica D.S."/>
            <person name="Fabio R."/>
            <person name="Monica P."/>
            <person name="Olivier J."/>
            <person name="Enrico T."/>
            <person name="Nicola S."/>
        </authorList>
    </citation>
    <scope>NUCLEOTIDE SEQUENCE [LARGE SCALE GENOMIC DNA]</scope>
    <source>
        <strain evidence="3 4">DSM 45541</strain>
    </source>
</reference>
<dbReference type="InterPro" id="IPR012337">
    <property type="entry name" value="RNaseH-like_sf"/>
</dbReference>
<proteinExistence type="predicted"/>
<evidence type="ECO:0000313" key="3">
    <source>
        <dbReference type="EMBL" id="ORV83398.1"/>
    </source>
</evidence>
<organism evidence="3 4">
    <name type="scientific">Mycolicibacterium iranicum</name>
    <name type="common">Mycobacterium iranicum</name>
    <dbReference type="NCBI Taxonomy" id="912594"/>
    <lineage>
        <taxon>Bacteria</taxon>
        <taxon>Bacillati</taxon>
        <taxon>Actinomycetota</taxon>
        <taxon>Actinomycetes</taxon>
        <taxon>Mycobacteriales</taxon>
        <taxon>Mycobacteriaceae</taxon>
        <taxon>Mycolicibacterium</taxon>
    </lineage>
</organism>
<comment type="caution">
    <text evidence="3">The sequence shown here is derived from an EMBL/GenBank/DDBJ whole genome shotgun (WGS) entry which is preliminary data.</text>
</comment>
<dbReference type="Gene3D" id="3.30.420.10">
    <property type="entry name" value="Ribonuclease H-like superfamily/Ribonuclease H"/>
    <property type="match status" value="1"/>
</dbReference>
<dbReference type="PROSITE" id="PS50994">
    <property type="entry name" value="INTEGRASE"/>
    <property type="match status" value="1"/>
</dbReference>
<evidence type="ECO:0000256" key="1">
    <source>
        <dbReference type="SAM" id="MobiDB-lite"/>
    </source>
</evidence>
<protein>
    <recommendedName>
        <fullName evidence="2">Integrase catalytic domain-containing protein</fullName>
    </recommendedName>
</protein>
<accession>A0A1X1WA51</accession>